<reference evidence="2" key="1">
    <citation type="submission" date="2021-01" db="EMBL/GenBank/DDBJ databases">
        <title>Whole genome shotgun sequence of Sinosporangium siamense NBRC 109515.</title>
        <authorList>
            <person name="Komaki H."/>
            <person name="Tamura T."/>
        </authorList>
    </citation>
    <scope>NUCLEOTIDE SEQUENCE</scope>
    <source>
        <strain evidence="2">NBRC 109515</strain>
    </source>
</reference>
<comment type="caution">
    <text evidence="2">The sequence shown here is derived from an EMBL/GenBank/DDBJ whole genome shotgun (WGS) entry which is preliminary data.</text>
</comment>
<proteinExistence type="predicted"/>
<accession>A0A919RF60</accession>
<organism evidence="2 3">
    <name type="scientific">Sinosporangium siamense</name>
    <dbReference type="NCBI Taxonomy" id="1367973"/>
    <lineage>
        <taxon>Bacteria</taxon>
        <taxon>Bacillati</taxon>
        <taxon>Actinomycetota</taxon>
        <taxon>Actinomycetes</taxon>
        <taxon>Streptosporangiales</taxon>
        <taxon>Streptosporangiaceae</taxon>
        <taxon>Sinosporangium</taxon>
    </lineage>
</organism>
<protein>
    <submittedName>
        <fullName evidence="2">Uncharacterized protein</fullName>
    </submittedName>
</protein>
<sequence length="132" mass="14389">MLRSLLLGLVPPRFRRAVVARLDARYVTKADHRDDIKDSLWEIQVVSREVAALRRDVERLRAQLAAAVPSPELAGRVAEVDRLAKETAVALDRVLQNEVLLWQAVDALAEGGDARGDDGAPELGGEGSARCV</sequence>
<dbReference type="AlphaFoldDB" id="A0A919RF60"/>
<gene>
    <name evidence="2" type="ORF">Ssi02_28180</name>
</gene>
<feature type="compositionally biased region" description="Gly residues" evidence="1">
    <location>
        <begin position="122"/>
        <end position="132"/>
    </location>
</feature>
<dbReference type="EMBL" id="BOOW01000018">
    <property type="protein sequence ID" value="GII92587.1"/>
    <property type="molecule type" value="Genomic_DNA"/>
</dbReference>
<name>A0A919RF60_9ACTN</name>
<keyword evidence="3" id="KW-1185">Reference proteome</keyword>
<dbReference type="Proteomes" id="UP000606172">
    <property type="component" value="Unassembled WGS sequence"/>
</dbReference>
<dbReference type="RefSeq" id="WP_204025516.1">
    <property type="nucleotide sequence ID" value="NZ_BOOW01000018.1"/>
</dbReference>
<evidence type="ECO:0000256" key="1">
    <source>
        <dbReference type="SAM" id="MobiDB-lite"/>
    </source>
</evidence>
<evidence type="ECO:0000313" key="3">
    <source>
        <dbReference type="Proteomes" id="UP000606172"/>
    </source>
</evidence>
<evidence type="ECO:0000313" key="2">
    <source>
        <dbReference type="EMBL" id="GII92587.1"/>
    </source>
</evidence>
<feature type="region of interest" description="Disordered" evidence="1">
    <location>
        <begin position="113"/>
        <end position="132"/>
    </location>
</feature>